<dbReference type="Proteomes" id="UP000886268">
    <property type="component" value="Unassembled WGS sequence"/>
</dbReference>
<dbReference type="PANTHER" id="PTHR39418">
    <property type="entry name" value="DEHYDROGENASE-RELATED"/>
    <property type="match status" value="1"/>
</dbReference>
<proteinExistence type="predicted"/>
<keyword evidence="2" id="KW-0342">GTP-binding</keyword>
<dbReference type="InterPro" id="IPR037103">
    <property type="entry name" value="Tubulin/FtsZ-like_C"/>
</dbReference>
<name>A0A7V1N277_DESA2</name>
<dbReference type="GO" id="GO:0005525">
    <property type="term" value="F:GTP binding"/>
    <property type="evidence" value="ECO:0007669"/>
    <property type="project" value="UniProtKB-KW"/>
</dbReference>
<dbReference type="SUPFAM" id="SSF143555">
    <property type="entry name" value="FwdE-like"/>
    <property type="match status" value="1"/>
</dbReference>
<dbReference type="Gene3D" id="1.10.3320.10">
    <property type="entry name" value="pa2218 like domain"/>
    <property type="match status" value="1"/>
</dbReference>
<dbReference type="EMBL" id="DRKW01000037">
    <property type="protein sequence ID" value="HEB73718.1"/>
    <property type="molecule type" value="Genomic_DNA"/>
</dbReference>
<dbReference type="InterPro" id="IPR053194">
    <property type="entry name" value="tRNA_methyltr_O"/>
</dbReference>
<protein>
    <submittedName>
        <fullName evidence="4">Formylmethanofuran dehydrogenase</fullName>
    </submittedName>
</protein>
<dbReference type="AlphaFoldDB" id="A0A7V1N277"/>
<evidence type="ECO:0000256" key="2">
    <source>
        <dbReference type="ARBA" id="ARBA00023134"/>
    </source>
</evidence>
<evidence type="ECO:0000313" key="4">
    <source>
        <dbReference type="EMBL" id="HEB73718.1"/>
    </source>
</evidence>
<dbReference type="InterPro" id="IPR023288">
    <property type="entry name" value="Pa2218-like_dom_sf"/>
</dbReference>
<sequence length="204" mass="22711">MNQKELLEMAIKFHGHKCPAMPLGLRAGWAAMKKLGVERASNKELFCYLETGPAHAMMCFGDGVQVATGCTYGKGNIEKLNYSKIGIILFDVKNKKAVRVSINPEFHKMAIGSQFVQMRKNGIEPKDIAPEIIDPLVEKVMQASDDKLFKISDVFDFDFKPKKSTFELHECEKCGETVFATAVRIVDGKTLCLPCSEYEKAPAV</sequence>
<dbReference type="Pfam" id="PF02663">
    <property type="entry name" value="FmdE"/>
    <property type="match status" value="1"/>
</dbReference>
<gene>
    <name evidence="4" type="ORF">ENJ03_00660</name>
</gene>
<feature type="domain" description="Formylmethanofuran dehydrogenase subunit E" evidence="3">
    <location>
        <begin position="13"/>
        <end position="150"/>
    </location>
</feature>
<dbReference type="Gene3D" id="3.30.1330.20">
    <property type="entry name" value="Tubulin/FtsZ, C-terminal domain"/>
    <property type="match status" value="1"/>
</dbReference>
<evidence type="ECO:0000256" key="1">
    <source>
        <dbReference type="ARBA" id="ARBA00022741"/>
    </source>
</evidence>
<accession>A0A7V1N277</accession>
<dbReference type="PANTHER" id="PTHR39418:SF1">
    <property type="entry name" value="DEHYDROGENASE"/>
    <property type="match status" value="1"/>
</dbReference>
<comment type="caution">
    <text evidence="4">The sequence shown here is derived from an EMBL/GenBank/DDBJ whole genome shotgun (WGS) entry which is preliminary data.</text>
</comment>
<evidence type="ECO:0000259" key="3">
    <source>
        <dbReference type="Pfam" id="PF02663"/>
    </source>
</evidence>
<dbReference type="InterPro" id="IPR003814">
    <property type="entry name" value="FmdEsu_dom"/>
</dbReference>
<keyword evidence="1" id="KW-0547">Nucleotide-binding</keyword>
<organism evidence="4">
    <name type="scientific">Desulfofervidus auxilii</name>
    <dbReference type="NCBI Taxonomy" id="1621989"/>
    <lineage>
        <taxon>Bacteria</taxon>
        <taxon>Pseudomonadati</taxon>
        <taxon>Thermodesulfobacteriota</taxon>
        <taxon>Candidatus Desulfofervidia</taxon>
        <taxon>Candidatus Desulfofervidales</taxon>
        <taxon>Candidatus Desulfofervidaceae</taxon>
        <taxon>Candidatus Desulfofervidus</taxon>
    </lineage>
</organism>
<reference evidence="4" key="1">
    <citation type="journal article" date="2020" name="mSystems">
        <title>Genome- and Community-Level Interaction Insights into Carbon Utilization and Element Cycling Functions of Hydrothermarchaeota in Hydrothermal Sediment.</title>
        <authorList>
            <person name="Zhou Z."/>
            <person name="Liu Y."/>
            <person name="Xu W."/>
            <person name="Pan J."/>
            <person name="Luo Z.H."/>
            <person name="Li M."/>
        </authorList>
    </citation>
    <scope>NUCLEOTIDE SEQUENCE [LARGE SCALE GENOMIC DNA]</scope>
    <source>
        <strain evidence="4">HyVt-45</strain>
    </source>
</reference>